<reference evidence="1" key="1">
    <citation type="submission" date="2018-02" db="EMBL/GenBank/DDBJ databases">
        <title>Rhizophora mucronata_Transcriptome.</title>
        <authorList>
            <person name="Meera S.P."/>
            <person name="Sreeshan A."/>
            <person name="Augustine A."/>
        </authorList>
    </citation>
    <scope>NUCLEOTIDE SEQUENCE</scope>
    <source>
        <tissue evidence="1">Leaf</tissue>
    </source>
</reference>
<dbReference type="AlphaFoldDB" id="A0A2P2NRB6"/>
<name>A0A2P2NRB6_RHIMU</name>
<sequence>MPMHLNFEGLMRIISLLVITIMLI</sequence>
<accession>A0A2P2NRB6</accession>
<dbReference type="EMBL" id="GGEC01064574">
    <property type="protein sequence ID" value="MBX45058.1"/>
    <property type="molecule type" value="Transcribed_RNA"/>
</dbReference>
<organism evidence="1">
    <name type="scientific">Rhizophora mucronata</name>
    <name type="common">Asiatic mangrove</name>
    <dbReference type="NCBI Taxonomy" id="61149"/>
    <lineage>
        <taxon>Eukaryota</taxon>
        <taxon>Viridiplantae</taxon>
        <taxon>Streptophyta</taxon>
        <taxon>Embryophyta</taxon>
        <taxon>Tracheophyta</taxon>
        <taxon>Spermatophyta</taxon>
        <taxon>Magnoliopsida</taxon>
        <taxon>eudicotyledons</taxon>
        <taxon>Gunneridae</taxon>
        <taxon>Pentapetalae</taxon>
        <taxon>rosids</taxon>
        <taxon>fabids</taxon>
        <taxon>Malpighiales</taxon>
        <taxon>Rhizophoraceae</taxon>
        <taxon>Rhizophora</taxon>
    </lineage>
</organism>
<proteinExistence type="predicted"/>
<protein>
    <submittedName>
        <fullName evidence="1">Uncharacterized protein</fullName>
    </submittedName>
</protein>
<evidence type="ECO:0000313" key="1">
    <source>
        <dbReference type="EMBL" id="MBX45058.1"/>
    </source>
</evidence>